<keyword evidence="4" id="KW-1185">Reference proteome</keyword>
<comment type="caution">
    <text evidence="3">The sequence shown here is derived from an EMBL/GenBank/DDBJ whole genome shotgun (WGS) entry which is preliminary data.</text>
</comment>
<feature type="signal peptide" evidence="1">
    <location>
        <begin position="1"/>
        <end position="24"/>
    </location>
</feature>
<evidence type="ECO:0000256" key="1">
    <source>
        <dbReference type="SAM" id="SignalP"/>
    </source>
</evidence>
<organism evidence="3 4">
    <name type="scientific">Thiocapsa imhoffii</name>
    <dbReference type="NCBI Taxonomy" id="382777"/>
    <lineage>
        <taxon>Bacteria</taxon>
        <taxon>Pseudomonadati</taxon>
        <taxon>Pseudomonadota</taxon>
        <taxon>Gammaproteobacteria</taxon>
        <taxon>Chromatiales</taxon>
        <taxon>Chromatiaceae</taxon>
        <taxon>Thiocapsa</taxon>
    </lineage>
</organism>
<dbReference type="Gene3D" id="3.40.50.1980">
    <property type="entry name" value="Nitrogenase molybdenum iron protein domain"/>
    <property type="match status" value="2"/>
</dbReference>
<dbReference type="AlphaFoldDB" id="A0A9X0WFE0"/>
<accession>A0A9X0WFE0</accession>
<gene>
    <name evidence="3" type="ORF">CKO25_02400</name>
</gene>
<name>A0A9X0WFE0_9GAMM</name>
<reference evidence="3 4" key="1">
    <citation type="journal article" date="2020" name="Microorganisms">
        <title>Osmotic Adaptation and Compatible Solute Biosynthesis of Phototrophic Bacteria as Revealed from Genome Analyses.</title>
        <authorList>
            <person name="Imhoff J.F."/>
            <person name="Rahn T."/>
            <person name="Kunzel S."/>
            <person name="Keller A."/>
            <person name="Neulinger S.C."/>
        </authorList>
    </citation>
    <scope>NUCLEOTIDE SEQUENCE [LARGE SCALE GENOMIC DNA]</scope>
    <source>
        <strain evidence="3 4">DSM 21303</strain>
    </source>
</reference>
<dbReference type="RefSeq" id="WP_200386280.1">
    <property type="nucleotide sequence ID" value="NZ_NRSD01000001.1"/>
</dbReference>
<dbReference type="Pfam" id="PF01497">
    <property type="entry name" value="Peripla_BP_2"/>
    <property type="match status" value="1"/>
</dbReference>
<evidence type="ECO:0000259" key="2">
    <source>
        <dbReference type="PROSITE" id="PS50983"/>
    </source>
</evidence>
<keyword evidence="1" id="KW-0732">Signal</keyword>
<dbReference type="PROSITE" id="PS50983">
    <property type="entry name" value="FE_B12_PBP"/>
    <property type="match status" value="1"/>
</dbReference>
<dbReference type="PANTHER" id="PTHR30535:SF4">
    <property type="entry name" value="HEMIN-BINDING PERIPLASMIC PROTEIN HMUT"/>
    <property type="match status" value="1"/>
</dbReference>
<dbReference type="SUPFAM" id="SSF53807">
    <property type="entry name" value="Helical backbone' metal receptor"/>
    <property type="match status" value="1"/>
</dbReference>
<dbReference type="PANTHER" id="PTHR30535">
    <property type="entry name" value="VITAMIN B12-BINDING PROTEIN"/>
    <property type="match status" value="1"/>
</dbReference>
<evidence type="ECO:0000313" key="4">
    <source>
        <dbReference type="Proteomes" id="UP001138802"/>
    </source>
</evidence>
<dbReference type="Proteomes" id="UP001138802">
    <property type="component" value="Unassembled WGS sequence"/>
</dbReference>
<feature type="chain" id="PRO_5040946844" description="Fe/B12 periplasmic-binding domain-containing protein" evidence="1">
    <location>
        <begin position="25"/>
        <end position="300"/>
    </location>
</feature>
<evidence type="ECO:0000313" key="3">
    <source>
        <dbReference type="EMBL" id="MBK1643526.1"/>
    </source>
</evidence>
<protein>
    <recommendedName>
        <fullName evidence="2">Fe/B12 periplasmic-binding domain-containing protein</fullName>
    </recommendedName>
</protein>
<feature type="domain" description="Fe/B12 periplasmic-binding" evidence="2">
    <location>
        <begin position="29"/>
        <end position="289"/>
    </location>
</feature>
<dbReference type="InterPro" id="IPR050902">
    <property type="entry name" value="ABC_Transporter_SBP"/>
</dbReference>
<dbReference type="InterPro" id="IPR002491">
    <property type="entry name" value="ABC_transptr_periplasmic_BD"/>
</dbReference>
<sequence length="300" mass="31498">MFRDAMVTAALVLGLLGLVDAPHAGEPQRIVSVGGALTEILFRLEVQDRLVGVDTTSQWPSEAAILPQVGYQRTLAAEGLLSLSPDLVVATEAAGPPAVIEQLRAAGVQVRIIPGDPSPEGLVEKIQAVAEAVGRPDAGTALTKEVAERMRRVEDRLDVISDRPSVVFLFSAARGAPMAAGRDTAADAAIRLAGGQNPLSAEMVGYKPLNTESMIGAAPDVILLTDRTLEGLGGIEGVLALPGVSLTPAGRHRRIAAMDDLYLLGFGPRLPAAIADLATELHPRLTPETHQYLGRVDLSR</sequence>
<dbReference type="EMBL" id="NRSD01000001">
    <property type="protein sequence ID" value="MBK1643526.1"/>
    <property type="molecule type" value="Genomic_DNA"/>
</dbReference>
<proteinExistence type="predicted"/>
<dbReference type="CDD" id="cd01149">
    <property type="entry name" value="HutB"/>
    <property type="match status" value="1"/>
</dbReference>